<feature type="region of interest" description="Disordered" evidence="1">
    <location>
        <begin position="199"/>
        <end position="230"/>
    </location>
</feature>
<dbReference type="AlphaFoldDB" id="A0A067P220"/>
<feature type="region of interest" description="Disordered" evidence="1">
    <location>
        <begin position="1"/>
        <end position="22"/>
    </location>
</feature>
<evidence type="ECO:0000313" key="3">
    <source>
        <dbReference type="Proteomes" id="UP000027265"/>
    </source>
</evidence>
<feature type="compositionally biased region" description="Pro residues" evidence="1">
    <location>
        <begin position="218"/>
        <end position="228"/>
    </location>
</feature>
<proteinExistence type="predicted"/>
<feature type="region of interest" description="Disordered" evidence="1">
    <location>
        <begin position="365"/>
        <end position="416"/>
    </location>
</feature>
<dbReference type="HOGENOM" id="CLU_551620_0_0_1"/>
<dbReference type="EMBL" id="KL197905">
    <property type="protein sequence ID" value="KDQ48948.1"/>
    <property type="molecule type" value="Genomic_DNA"/>
</dbReference>
<keyword evidence="3" id="KW-1185">Reference proteome</keyword>
<dbReference type="Proteomes" id="UP000027265">
    <property type="component" value="Unassembled WGS sequence"/>
</dbReference>
<feature type="non-terminal residue" evidence="2">
    <location>
        <position position="1"/>
    </location>
</feature>
<reference evidence="3" key="1">
    <citation type="journal article" date="2014" name="Proc. Natl. Acad. Sci. U.S.A.">
        <title>Extensive sampling of basidiomycete genomes demonstrates inadequacy of the white-rot/brown-rot paradigm for wood decay fungi.</title>
        <authorList>
            <person name="Riley R."/>
            <person name="Salamov A.A."/>
            <person name="Brown D.W."/>
            <person name="Nagy L.G."/>
            <person name="Floudas D."/>
            <person name="Held B.W."/>
            <person name="Levasseur A."/>
            <person name="Lombard V."/>
            <person name="Morin E."/>
            <person name="Otillar R."/>
            <person name="Lindquist E.A."/>
            <person name="Sun H."/>
            <person name="LaButti K.M."/>
            <person name="Schmutz J."/>
            <person name="Jabbour D."/>
            <person name="Luo H."/>
            <person name="Baker S.E."/>
            <person name="Pisabarro A.G."/>
            <person name="Walton J.D."/>
            <person name="Blanchette R.A."/>
            <person name="Henrissat B."/>
            <person name="Martin F."/>
            <person name="Cullen D."/>
            <person name="Hibbett D.S."/>
            <person name="Grigoriev I.V."/>
        </authorList>
    </citation>
    <scope>NUCLEOTIDE SEQUENCE [LARGE SCALE GENOMIC DNA]</scope>
    <source>
        <strain evidence="3">MUCL 33604</strain>
    </source>
</reference>
<evidence type="ECO:0000256" key="1">
    <source>
        <dbReference type="SAM" id="MobiDB-lite"/>
    </source>
</evidence>
<sequence length="495" mass="53762">VTPSVPLEVVPAQPAPKSQPTFAKRTVVKQVANPPLPLASSGVNPAQPFAVPQIDVPKSEVGQQSQPTFLQRIVVKLPVIAPPPPPRTHQDVDPPARMDVDNTGDNVSSEEIPTRTAPITFARRKVANLPRICTPAPNNVVLGMTVDAMEVDNGRIGLEAPLQNGNPRLPQSAGPSVPLDDIPPTPHLHQHVKRQAILPTHRPPTPSNDTPSLADLWPPTPSPAPLPPQTQHQHMIFVDSAEAVSAPSTSSRSPLEFTPIECHKLLPPSISPINRPQKDLSPVLPQPVAPDWLGTASPRAVAMYYDQAHPSPTSIQNPSFCQIDTSGSSPSAQVDLDEMMSRFTTLHQLPDSHIPKSIQTIPNLSIPASEDEGTPARQSEGITAAPIDKITQTPQMDDRPSDPSVDASNIAGPSMQARNVPNQESVWQLPPWPGWKFPGDYPSRSRLHLHDAHKRVILEATQDMHLLSRIAWSLEEHTSKINNLRELIQELEDGP</sequence>
<organism evidence="2 3">
    <name type="scientific">Jaapia argillacea MUCL 33604</name>
    <dbReference type="NCBI Taxonomy" id="933084"/>
    <lineage>
        <taxon>Eukaryota</taxon>
        <taxon>Fungi</taxon>
        <taxon>Dikarya</taxon>
        <taxon>Basidiomycota</taxon>
        <taxon>Agaricomycotina</taxon>
        <taxon>Agaricomycetes</taxon>
        <taxon>Agaricomycetidae</taxon>
        <taxon>Jaapiales</taxon>
        <taxon>Jaapiaceae</taxon>
        <taxon>Jaapia</taxon>
    </lineage>
</organism>
<dbReference type="InParanoid" id="A0A067P220"/>
<accession>A0A067P220</accession>
<evidence type="ECO:0000313" key="2">
    <source>
        <dbReference type="EMBL" id="KDQ48948.1"/>
    </source>
</evidence>
<name>A0A067P220_9AGAM</name>
<gene>
    <name evidence="2" type="ORF">JAAARDRAFT_201282</name>
</gene>
<protein>
    <submittedName>
        <fullName evidence="2">Uncharacterized protein</fullName>
    </submittedName>
</protein>